<accession>A0A8T0DJI0</accession>
<name>A0A8T0DJI0_9TREM</name>
<sequence>MEENESSKPTSVDSGIGLASNQNGELNDFGHNSESAMGTGEPMELKGTDSGTLVQSVEEDVDKCPSLKRKTCCLLDGGSPCAQISSCPVLALDITDTSLSCYIPSDEGVQKFYNSSVLNSMGSSISASSSPSSSVSVYVKLSKSAYVIKLTLNSRELKPVLVIETVLVTKTPGLMDGQQV</sequence>
<dbReference type="AlphaFoldDB" id="A0A8T0DJI0"/>
<keyword evidence="3" id="KW-1185">Reference proteome</keyword>
<evidence type="ECO:0000256" key="1">
    <source>
        <dbReference type="SAM" id="MobiDB-lite"/>
    </source>
</evidence>
<evidence type="ECO:0000313" key="3">
    <source>
        <dbReference type="Proteomes" id="UP000699462"/>
    </source>
</evidence>
<reference evidence="2 3" key="1">
    <citation type="submission" date="2019-07" db="EMBL/GenBank/DDBJ databases">
        <title>Annotation for the trematode Paragonimus westermani.</title>
        <authorList>
            <person name="Choi Y.-J."/>
        </authorList>
    </citation>
    <scope>NUCLEOTIDE SEQUENCE [LARGE SCALE GENOMIC DNA]</scope>
    <source>
        <strain evidence="2">180907_Pwestermani</strain>
    </source>
</reference>
<dbReference type="Proteomes" id="UP000699462">
    <property type="component" value="Unassembled WGS sequence"/>
</dbReference>
<evidence type="ECO:0000313" key="2">
    <source>
        <dbReference type="EMBL" id="KAF8566911.1"/>
    </source>
</evidence>
<proteinExistence type="predicted"/>
<comment type="caution">
    <text evidence="2">The sequence shown here is derived from an EMBL/GenBank/DDBJ whole genome shotgun (WGS) entry which is preliminary data.</text>
</comment>
<feature type="compositionally biased region" description="Polar residues" evidence="1">
    <location>
        <begin position="7"/>
        <end position="36"/>
    </location>
</feature>
<feature type="region of interest" description="Disordered" evidence="1">
    <location>
        <begin position="1"/>
        <end position="48"/>
    </location>
</feature>
<dbReference type="EMBL" id="JTDF01004453">
    <property type="protein sequence ID" value="KAF8566911.1"/>
    <property type="molecule type" value="Genomic_DNA"/>
</dbReference>
<protein>
    <submittedName>
        <fullName evidence="2">Uncharacterized protein</fullName>
    </submittedName>
</protein>
<gene>
    <name evidence="2" type="ORF">P879_03501</name>
</gene>
<organism evidence="2 3">
    <name type="scientific">Paragonimus westermani</name>
    <dbReference type="NCBI Taxonomy" id="34504"/>
    <lineage>
        <taxon>Eukaryota</taxon>
        <taxon>Metazoa</taxon>
        <taxon>Spiralia</taxon>
        <taxon>Lophotrochozoa</taxon>
        <taxon>Platyhelminthes</taxon>
        <taxon>Trematoda</taxon>
        <taxon>Digenea</taxon>
        <taxon>Plagiorchiida</taxon>
        <taxon>Troglotremata</taxon>
        <taxon>Troglotrematidae</taxon>
        <taxon>Paragonimus</taxon>
    </lineage>
</organism>